<evidence type="ECO:0000256" key="2">
    <source>
        <dbReference type="ARBA" id="ARBA00022679"/>
    </source>
</evidence>
<reference evidence="6" key="1">
    <citation type="submission" date="2019-12" db="EMBL/GenBank/DDBJ databases">
        <authorList>
            <person name="zhang j."/>
            <person name="sun C.M."/>
        </authorList>
    </citation>
    <scope>NUCLEOTIDE SEQUENCE</scope>
    <source>
        <strain evidence="6">NS-1</strain>
    </source>
</reference>
<dbReference type="PANTHER" id="PTHR43095">
    <property type="entry name" value="SUGAR KINASE"/>
    <property type="match status" value="1"/>
</dbReference>
<dbReference type="InterPro" id="IPR050406">
    <property type="entry name" value="FGGY_Carb_Kinase"/>
</dbReference>
<dbReference type="GO" id="GO:0005975">
    <property type="term" value="P:carbohydrate metabolic process"/>
    <property type="evidence" value="ECO:0007669"/>
    <property type="project" value="InterPro"/>
</dbReference>
<dbReference type="InterPro" id="IPR018484">
    <property type="entry name" value="FGGY_N"/>
</dbReference>
<proteinExistence type="inferred from homology"/>
<dbReference type="Pfam" id="PF02782">
    <property type="entry name" value="FGGY_C"/>
    <property type="match status" value="1"/>
</dbReference>
<evidence type="ECO:0000313" key="6">
    <source>
        <dbReference type="EMBL" id="QTL97291.1"/>
    </source>
</evidence>
<evidence type="ECO:0000256" key="3">
    <source>
        <dbReference type="ARBA" id="ARBA00022777"/>
    </source>
</evidence>
<dbReference type="Pfam" id="PF00370">
    <property type="entry name" value="FGGY_N"/>
    <property type="match status" value="1"/>
</dbReference>
<dbReference type="SUPFAM" id="SSF53067">
    <property type="entry name" value="Actin-like ATPase domain"/>
    <property type="match status" value="2"/>
</dbReference>
<dbReference type="PANTHER" id="PTHR43095:SF5">
    <property type="entry name" value="XYLULOSE KINASE"/>
    <property type="match status" value="1"/>
</dbReference>
<keyword evidence="7" id="KW-1185">Reference proteome</keyword>
<comment type="similarity">
    <text evidence="1">Belongs to the FGGY kinase family.</text>
</comment>
<dbReference type="InterPro" id="IPR018485">
    <property type="entry name" value="FGGY_C"/>
</dbReference>
<dbReference type="InterPro" id="IPR043129">
    <property type="entry name" value="ATPase_NBD"/>
</dbReference>
<dbReference type="GO" id="GO:0016301">
    <property type="term" value="F:kinase activity"/>
    <property type="evidence" value="ECO:0007669"/>
    <property type="project" value="UniProtKB-KW"/>
</dbReference>
<keyword evidence="2" id="KW-0808">Transferase</keyword>
<dbReference type="Gene3D" id="3.30.420.40">
    <property type="match status" value="2"/>
</dbReference>
<dbReference type="RefSeq" id="WP_230868922.1">
    <property type="nucleotide sequence ID" value="NZ_CP046640.1"/>
</dbReference>
<dbReference type="CDD" id="cd07805">
    <property type="entry name" value="ASKHA_NBD_FGGY_CvXK-like"/>
    <property type="match status" value="1"/>
</dbReference>
<organism evidence="6 7">
    <name type="scientific">Iocasia fonsfrigidae</name>
    <dbReference type="NCBI Taxonomy" id="2682810"/>
    <lineage>
        <taxon>Bacteria</taxon>
        <taxon>Bacillati</taxon>
        <taxon>Bacillota</taxon>
        <taxon>Clostridia</taxon>
        <taxon>Halanaerobiales</taxon>
        <taxon>Halanaerobiaceae</taxon>
        <taxon>Iocasia</taxon>
    </lineage>
</organism>
<dbReference type="KEGG" id="ifn:GM661_04485"/>
<evidence type="ECO:0000313" key="7">
    <source>
        <dbReference type="Proteomes" id="UP000665020"/>
    </source>
</evidence>
<feature type="domain" description="Carbohydrate kinase FGGY C-terminal" evidence="5">
    <location>
        <begin position="258"/>
        <end position="450"/>
    </location>
</feature>
<dbReference type="EMBL" id="CP046640">
    <property type="protein sequence ID" value="QTL97291.1"/>
    <property type="molecule type" value="Genomic_DNA"/>
</dbReference>
<dbReference type="InterPro" id="IPR000577">
    <property type="entry name" value="Carb_kinase_FGGY"/>
</dbReference>
<keyword evidence="3" id="KW-0418">Kinase</keyword>
<protein>
    <recommendedName>
        <fullName evidence="8">Xylulokinase</fullName>
    </recommendedName>
</protein>
<feature type="domain" description="Carbohydrate kinase FGGY N-terminal" evidence="4">
    <location>
        <begin position="5"/>
        <end position="248"/>
    </location>
</feature>
<evidence type="ECO:0000259" key="5">
    <source>
        <dbReference type="Pfam" id="PF02782"/>
    </source>
</evidence>
<gene>
    <name evidence="6" type="ORF">GM661_04485</name>
</gene>
<dbReference type="AlphaFoldDB" id="A0A8A7K7A0"/>
<accession>A0A8A7K7A0</accession>
<evidence type="ECO:0000259" key="4">
    <source>
        <dbReference type="Pfam" id="PF00370"/>
    </source>
</evidence>
<dbReference type="Proteomes" id="UP000665020">
    <property type="component" value="Chromosome"/>
</dbReference>
<evidence type="ECO:0000256" key="1">
    <source>
        <dbReference type="ARBA" id="ARBA00009156"/>
    </source>
</evidence>
<dbReference type="PIRSF" id="PIRSF000538">
    <property type="entry name" value="GlpK"/>
    <property type="match status" value="1"/>
</dbReference>
<sequence length="496" mass="55610">MTEKYILTYDMGTTMIKLVLFDQEGNIVYDDSFNLDNYNIDGHQVQQAENWWDGITTLTHRLADSGIDLNSISAIVSTGQMEDCLLLDSKGDILTEVLLYSDGRATEEQKYIIDRIGEEDLYYILANNFDSLMSVNKYLWLKKHRKEVFKEHAYLILGAKDYLNFKLTGYNVTDYTNASTTGFMDLKKRKWSSRIIDELEIDISKLPQINKSTSIIGEVKKEAAEELKIPSGIPVINGSGDVGASTLGAGAWREGDIYCYLGTTGWLAAPLERLTDNPNVFTLSNIDGEGYILAGAILNAGKPYDWYLANFLNKHIDKGLKEEDYLNNEEKIKDLNAAEKGVFFLPFINGERSPIKVKENNGVFLGLGPETDKYLLLRAVLEGVSFSLKHNLNELKGLGASIRKLNLIGGGGKSKVWPQILVNVLNLEVNVLDLGIGAPSMGTALMAYKALGLLNNYSEFIEQFSVKKKFKPKKEDAAIYSQSFKYYLAYIDKLYN</sequence>
<evidence type="ECO:0008006" key="8">
    <source>
        <dbReference type="Google" id="ProtNLM"/>
    </source>
</evidence>
<name>A0A8A7K7A0_9FIRM</name>